<dbReference type="RefSeq" id="WP_101642113.1">
    <property type="nucleotide sequence ID" value="NZ_PGUY01000033.1"/>
</dbReference>
<evidence type="ECO:0000313" key="2">
    <source>
        <dbReference type="Proteomes" id="UP000234748"/>
    </source>
</evidence>
<evidence type="ECO:0000313" key="1">
    <source>
        <dbReference type="EMBL" id="PLT29850.1"/>
    </source>
</evidence>
<proteinExistence type="predicted"/>
<keyword evidence="2" id="KW-1185">Reference proteome</keyword>
<comment type="caution">
    <text evidence="1">The sequence shown here is derived from an EMBL/GenBank/DDBJ whole genome shotgun (WGS) entry which is preliminary data.</text>
</comment>
<dbReference type="AlphaFoldDB" id="A0A2N5M667"/>
<reference evidence="1 2" key="1">
    <citation type="submission" date="2017-11" db="EMBL/GenBank/DDBJ databases">
        <title>Comparitive Functional Genomics of Dry Heat Resistant strains isolated from the Viking Spacecraft.</title>
        <authorList>
            <person name="Seuylemezian A."/>
            <person name="Cooper K."/>
            <person name="Vaishampayan P."/>
        </authorList>
    </citation>
    <scope>NUCLEOTIDE SEQUENCE [LARGE SCALE GENOMIC DNA]</scope>
    <source>
        <strain evidence="1 2">V1-29</strain>
    </source>
</reference>
<dbReference type="EMBL" id="PGUY01000033">
    <property type="protein sequence ID" value="PLT29850.1"/>
    <property type="molecule type" value="Genomic_DNA"/>
</dbReference>
<protein>
    <submittedName>
        <fullName evidence="1">Uncharacterized protein</fullName>
    </submittedName>
</protein>
<dbReference type="OrthoDB" id="2433944at2"/>
<sequence length="197" mass="22799">MNQNKNIIVEDMSQEFFQIWEADKPFTIDHLESYYLNYPDVFNDYFKSHCQRMPERLNAAIAKYPDKYDTMKRSANLLPSIIRDVYEQMSELMGCQMNVKCRILVGGFGLNAYVTHDGTLHFAVESLTDELEPLKVLVAHEMAHAYHFEMLRREGFEFSKLAWDGYTSLYLEGVAALVSEIINPGLSESVEESMNEN</sequence>
<organism evidence="1 2">
    <name type="scientific">Peribacillus deserti</name>
    <dbReference type="NCBI Taxonomy" id="673318"/>
    <lineage>
        <taxon>Bacteria</taxon>
        <taxon>Bacillati</taxon>
        <taxon>Bacillota</taxon>
        <taxon>Bacilli</taxon>
        <taxon>Bacillales</taxon>
        <taxon>Bacillaceae</taxon>
        <taxon>Peribacillus</taxon>
    </lineage>
</organism>
<gene>
    <name evidence="1" type="ORF">CUU66_11150</name>
</gene>
<name>A0A2N5M667_9BACI</name>
<dbReference type="Proteomes" id="UP000234748">
    <property type="component" value="Unassembled WGS sequence"/>
</dbReference>
<accession>A0A2N5M667</accession>